<accession>A0A074X560</accession>
<dbReference type="HOGENOM" id="CLU_2399318_0_0_1"/>
<protein>
    <submittedName>
        <fullName evidence="1">Uncharacterized protein</fullName>
    </submittedName>
</protein>
<organism evidence="1 2">
    <name type="scientific">Aureobasidium pullulans EXF-150</name>
    <dbReference type="NCBI Taxonomy" id="1043002"/>
    <lineage>
        <taxon>Eukaryota</taxon>
        <taxon>Fungi</taxon>
        <taxon>Dikarya</taxon>
        <taxon>Ascomycota</taxon>
        <taxon>Pezizomycotina</taxon>
        <taxon>Dothideomycetes</taxon>
        <taxon>Dothideomycetidae</taxon>
        <taxon>Dothideales</taxon>
        <taxon>Saccotheciaceae</taxon>
        <taxon>Aureobasidium</taxon>
    </lineage>
</organism>
<dbReference type="Proteomes" id="UP000030706">
    <property type="component" value="Unassembled WGS sequence"/>
</dbReference>
<evidence type="ECO:0000313" key="2">
    <source>
        <dbReference type="Proteomes" id="UP000030706"/>
    </source>
</evidence>
<name>A0A074X560_AURPU</name>
<dbReference type="EMBL" id="KL585012">
    <property type="protein sequence ID" value="KEQ78924.1"/>
    <property type="molecule type" value="Genomic_DNA"/>
</dbReference>
<evidence type="ECO:0000313" key="1">
    <source>
        <dbReference type="EMBL" id="KEQ78924.1"/>
    </source>
</evidence>
<gene>
    <name evidence="1" type="ORF">M438DRAFT_156249</name>
</gene>
<proteinExistence type="predicted"/>
<dbReference type="AlphaFoldDB" id="A0A074X560"/>
<reference evidence="1 2" key="1">
    <citation type="journal article" date="2014" name="BMC Genomics">
        <title>Genome sequencing of four Aureobasidium pullulans varieties: biotechnological potential, stress tolerance, and description of new species.</title>
        <authorList>
            <person name="Gostin Ar C."/>
            <person name="Ohm R.A."/>
            <person name="Kogej T."/>
            <person name="Sonjak S."/>
            <person name="Turk M."/>
            <person name="Zajc J."/>
            <person name="Zalar P."/>
            <person name="Grube M."/>
            <person name="Sun H."/>
            <person name="Han J."/>
            <person name="Sharma A."/>
            <person name="Chiniquy J."/>
            <person name="Ngan C.Y."/>
            <person name="Lipzen A."/>
            <person name="Barry K."/>
            <person name="Grigoriev I.V."/>
            <person name="Gunde-Cimerman N."/>
        </authorList>
    </citation>
    <scope>NUCLEOTIDE SEQUENCE [LARGE SCALE GENOMIC DNA]</scope>
    <source>
        <strain evidence="1 2">EXF-150</strain>
    </source>
</reference>
<dbReference type="GeneID" id="40741319"/>
<dbReference type="RefSeq" id="XP_029755111.1">
    <property type="nucleotide sequence ID" value="XM_029899013.1"/>
</dbReference>
<keyword evidence="2" id="KW-1185">Reference proteome</keyword>
<sequence>MHCDSLFVRTCPSPGSYSHKTLSILMATFCWTLCESIVKSSHYCSNCCLTTPVHSCHLLCSYLTMGSRFLVPLFIYLGCCFGRTLLCTIQDSS</sequence>